<evidence type="ECO:0000256" key="2">
    <source>
        <dbReference type="ARBA" id="ARBA00010788"/>
    </source>
</evidence>
<keyword evidence="7" id="KW-0175">Coiled coil</keyword>
<organism evidence="9 10">
    <name type="scientific">Sporothrix epigloea</name>
    <dbReference type="NCBI Taxonomy" id="1892477"/>
    <lineage>
        <taxon>Eukaryota</taxon>
        <taxon>Fungi</taxon>
        <taxon>Dikarya</taxon>
        <taxon>Ascomycota</taxon>
        <taxon>Pezizomycotina</taxon>
        <taxon>Sordariomycetes</taxon>
        <taxon>Sordariomycetidae</taxon>
        <taxon>Ophiostomatales</taxon>
        <taxon>Ophiostomataceae</taxon>
        <taxon>Sporothrix</taxon>
    </lineage>
</organism>
<keyword evidence="10" id="KW-1185">Reference proteome</keyword>
<evidence type="ECO:0000256" key="4">
    <source>
        <dbReference type="ARBA" id="ARBA00022728"/>
    </source>
</evidence>
<evidence type="ECO:0000256" key="8">
    <source>
        <dbReference type="SAM" id="MobiDB-lite"/>
    </source>
</evidence>
<keyword evidence="4" id="KW-0747">Spliceosome</keyword>
<sequence>MPFITSVHDSLPYIDPEPTPTQRKAAEALVAVERAAVPDDVNHALLRPLYEPKYTQAIQTEIQRHADANSKGAMSEPLRALDFSRYEINDSLPDGSDAAEPALAKAYISQEYLRGRRAHLALLDRFGKNAWLVSNWRTEANLKRLEADLAEARKAVDSITLQRQRVQDEAASELQSLDTAWRIGVGQVLETEAAAEELRLQVLKTRRQRATAGEVLN</sequence>
<dbReference type="Proteomes" id="UP001642501">
    <property type="component" value="Unassembled WGS sequence"/>
</dbReference>
<evidence type="ECO:0000313" key="10">
    <source>
        <dbReference type="Proteomes" id="UP001642501"/>
    </source>
</evidence>
<name>A0ABP0DY09_9PEZI</name>
<keyword evidence="6" id="KW-0539">Nucleus</keyword>
<proteinExistence type="inferred from homology"/>
<evidence type="ECO:0000256" key="5">
    <source>
        <dbReference type="ARBA" id="ARBA00023187"/>
    </source>
</evidence>
<evidence type="ECO:0000256" key="1">
    <source>
        <dbReference type="ARBA" id="ARBA00004123"/>
    </source>
</evidence>
<evidence type="ECO:0000256" key="6">
    <source>
        <dbReference type="ARBA" id="ARBA00023242"/>
    </source>
</evidence>
<protein>
    <recommendedName>
        <fullName evidence="11">Pre-mRNA-splicing factor SPF27</fullName>
    </recommendedName>
</protein>
<keyword evidence="5" id="KW-0508">mRNA splicing</keyword>
<evidence type="ECO:0000256" key="3">
    <source>
        <dbReference type="ARBA" id="ARBA00022664"/>
    </source>
</evidence>
<feature type="region of interest" description="Disordered" evidence="8">
    <location>
        <begin position="1"/>
        <end position="20"/>
    </location>
</feature>
<feature type="coiled-coil region" evidence="7">
    <location>
        <begin position="135"/>
        <end position="169"/>
    </location>
</feature>
<keyword evidence="3" id="KW-0507">mRNA processing</keyword>
<evidence type="ECO:0000256" key="7">
    <source>
        <dbReference type="SAM" id="Coils"/>
    </source>
</evidence>
<dbReference type="PANTHER" id="PTHR13296">
    <property type="entry name" value="BCAS2 PROTEIN"/>
    <property type="match status" value="1"/>
</dbReference>
<reference evidence="9 10" key="1">
    <citation type="submission" date="2024-01" db="EMBL/GenBank/DDBJ databases">
        <authorList>
            <person name="Allen C."/>
            <person name="Tagirdzhanova G."/>
        </authorList>
    </citation>
    <scope>NUCLEOTIDE SEQUENCE [LARGE SCALE GENOMIC DNA]</scope>
    <source>
        <strain evidence="9 10">CBS 573.63</strain>
    </source>
</reference>
<dbReference type="InterPro" id="IPR008409">
    <property type="entry name" value="SPF27"/>
</dbReference>
<comment type="similarity">
    <text evidence="2">Belongs to the SPF27 family.</text>
</comment>
<comment type="subcellular location">
    <subcellularLocation>
        <location evidence="1">Nucleus</location>
    </subcellularLocation>
</comment>
<dbReference type="EMBL" id="CAWUOM010000126">
    <property type="protein sequence ID" value="CAK7273185.1"/>
    <property type="molecule type" value="Genomic_DNA"/>
</dbReference>
<evidence type="ECO:0000313" key="9">
    <source>
        <dbReference type="EMBL" id="CAK7273185.1"/>
    </source>
</evidence>
<comment type="caution">
    <text evidence="9">The sequence shown here is derived from an EMBL/GenBank/DDBJ whole genome shotgun (WGS) entry which is preliminary data.</text>
</comment>
<dbReference type="PANTHER" id="PTHR13296:SF0">
    <property type="entry name" value="PRE-MRNA-SPLICING FACTOR SPF27"/>
    <property type="match status" value="1"/>
</dbReference>
<gene>
    <name evidence="9" type="ORF">SEPCBS57363_005526</name>
</gene>
<evidence type="ECO:0008006" key="11">
    <source>
        <dbReference type="Google" id="ProtNLM"/>
    </source>
</evidence>
<accession>A0ABP0DY09</accession>
<dbReference type="Pfam" id="PF05700">
    <property type="entry name" value="BCAS2"/>
    <property type="match status" value="1"/>
</dbReference>